<dbReference type="InterPro" id="IPR040521">
    <property type="entry name" value="KDZ"/>
</dbReference>
<dbReference type="PANTHER" id="PTHR33096">
    <property type="entry name" value="CXC2 DOMAIN-CONTAINING PROTEIN"/>
    <property type="match status" value="1"/>
</dbReference>
<gene>
    <name evidence="2" type="ORF">DFP72DRAFT_986482</name>
</gene>
<protein>
    <recommendedName>
        <fullName evidence="4">CxC1-like cysteine cluster associated with KDZ transposases domain-containing protein</fullName>
    </recommendedName>
</protein>
<evidence type="ECO:0008006" key="4">
    <source>
        <dbReference type="Google" id="ProtNLM"/>
    </source>
</evidence>
<dbReference type="PANTHER" id="PTHR33096:SF1">
    <property type="entry name" value="CXC1-LIKE CYSTEINE CLUSTER ASSOCIATED WITH KDZ TRANSPOSASES DOMAIN-CONTAINING PROTEIN"/>
    <property type="match status" value="1"/>
</dbReference>
<evidence type="ECO:0000313" key="3">
    <source>
        <dbReference type="Proteomes" id="UP000521943"/>
    </source>
</evidence>
<dbReference type="OrthoDB" id="3246730at2759"/>
<dbReference type="EMBL" id="JACGCI010000005">
    <property type="protein sequence ID" value="KAF6763562.1"/>
    <property type="molecule type" value="Genomic_DNA"/>
</dbReference>
<comment type="caution">
    <text evidence="2">The sequence shown here is derived from an EMBL/GenBank/DDBJ whole genome shotgun (WGS) entry which is preliminary data.</text>
</comment>
<dbReference type="Pfam" id="PF18758">
    <property type="entry name" value="KDZ"/>
    <property type="match status" value="1"/>
</dbReference>
<reference evidence="2 3" key="1">
    <citation type="submission" date="2020-07" db="EMBL/GenBank/DDBJ databases">
        <title>Comparative genomics of pyrophilous fungi reveals a link between fire events and developmental genes.</title>
        <authorList>
            <consortium name="DOE Joint Genome Institute"/>
            <person name="Steindorff A.S."/>
            <person name="Carver A."/>
            <person name="Calhoun S."/>
            <person name="Stillman K."/>
            <person name="Liu H."/>
            <person name="Lipzen A."/>
            <person name="Pangilinan J."/>
            <person name="Labutti K."/>
            <person name="Bruns T.D."/>
            <person name="Grigoriev I.V."/>
        </authorList>
    </citation>
    <scope>NUCLEOTIDE SEQUENCE [LARGE SCALE GENOMIC DNA]</scope>
    <source>
        <strain evidence="2 3">CBS 144469</strain>
    </source>
</reference>
<accession>A0A8H6MGE2</accession>
<dbReference type="Proteomes" id="UP000521943">
    <property type="component" value="Unassembled WGS sequence"/>
</dbReference>
<dbReference type="AlphaFoldDB" id="A0A8H6MGE2"/>
<feature type="region of interest" description="Disordered" evidence="1">
    <location>
        <begin position="765"/>
        <end position="805"/>
    </location>
</feature>
<sequence>MRMLCPANLLLPHRDTTPSKCWTCFVRWFCLLHWEIRTDGLIPSSPYDPVYSITVRTLEVFRNTHLRSPHLSLEAFVKTLCDLYGVCYRPSLRAAFSNCYDVYIRLRNETENRIKLSLNRTGLWRRRNACPACTYRVAGEEKLTFGMLVAMDGNDSLKRILRRLLDSSYAGVEDDDSSESIQPSAEREDPRAVGEDIYIKREAVNRWNWETRFEGGPARSEEDIRIEGGDDNPCASRWNNMLKAETAKTWGIFDETGVFLCLCRHGFVLALADMVKSGELSKYPIAVVESLLDAFGMEISIGCGYDIGCKFQSTLNASALGVRAKTASFKCLVGSFHGHAHNRTCQLSNLAMYIEGLGLEDLEGCERFFSKSNALARSCRYASPFHRKQGIEEYCKHVDTFETAQNLSKFIVDNYKQALALIAGEPELRRQMESAGISGTRMFHEWLEEERKYLNGLTKEPAEETVKMDYYEALIKFEKEDAKFKAMGSEFLSVDPANPQAQSSARSNKRRVAKERAERAMQAVHTLELHLGIEKRWTSESDEWKAAEDLVDHREYRRRLDELERLVVSRMFELTKMNMSQTGYKLRKHISQALQTRSQAIRTALDHYNKAAQALKPRRPKLTWDEVVEYAFLADFDLLRNSREDIRARPWAQPVNRALRDRYFKIRRAREEIKRLNIEIKRVVTHIQDEENFLLAAEDKHRATDPIIAHHIRNYRLERTRFSAVHLRRFNELAKLPDSAAMSVDQPLNVSNQNTVDQELERIEKTEEAEEMESGSNGLSASNEDEDVADLEARFSVAQLSSEPA</sequence>
<proteinExistence type="predicted"/>
<keyword evidence="3" id="KW-1185">Reference proteome</keyword>
<feature type="region of interest" description="Disordered" evidence="1">
    <location>
        <begin position="171"/>
        <end position="191"/>
    </location>
</feature>
<name>A0A8H6MGE2_9AGAR</name>
<organism evidence="2 3">
    <name type="scientific">Ephemerocybe angulata</name>
    <dbReference type="NCBI Taxonomy" id="980116"/>
    <lineage>
        <taxon>Eukaryota</taxon>
        <taxon>Fungi</taxon>
        <taxon>Dikarya</taxon>
        <taxon>Basidiomycota</taxon>
        <taxon>Agaricomycotina</taxon>
        <taxon>Agaricomycetes</taxon>
        <taxon>Agaricomycetidae</taxon>
        <taxon>Agaricales</taxon>
        <taxon>Agaricineae</taxon>
        <taxon>Psathyrellaceae</taxon>
        <taxon>Ephemerocybe</taxon>
    </lineage>
</organism>
<evidence type="ECO:0000313" key="2">
    <source>
        <dbReference type="EMBL" id="KAF6763562.1"/>
    </source>
</evidence>
<evidence type="ECO:0000256" key="1">
    <source>
        <dbReference type="SAM" id="MobiDB-lite"/>
    </source>
</evidence>